<dbReference type="GO" id="GO:0071218">
    <property type="term" value="P:cellular response to misfolded protein"/>
    <property type="evidence" value="ECO:0007669"/>
    <property type="project" value="TreeGrafter"/>
</dbReference>
<evidence type="ECO:0000256" key="1">
    <source>
        <dbReference type="ARBA" id="ARBA00004389"/>
    </source>
</evidence>
<keyword evidence="3" id="KW-0256">Endoplasmic reticulum</keyword>
<evidence type="ECO:0000256" key="6">
    <source>
        <dbReference type="SAM" id="MobiDB-lite"/>
    </source>
</evidence>
<comment type="subcellular location">
    <subcellularLocation>
        <location evidence="1">Endoplasmic reticulum membrane</location>
        <topology evidence="1">Single-pass membrane protein</topology>
    </subcellularLocation>
</comment>
<sequence>MSSDRQADAEAALAVARQRLAEGKYNVARRLAMKSKGMYETRAADELVAEIDRREASGGGGGAGDTEAKASASGAEVHPSAAGTHHRPGHGQRQGDAAAGKARESTPEQRAVVKRVRACKVTEYYAILDLQKTCSENDVRKAYRKLALALHPDKNGAPGADEAFKMVSKAFQVLSDGDMRAAYDSNPTHDPESRFGGGGGGGGGGPSMSRGFGGGRPGFAHEQEITPEDLFNMFFGGGGGGFGGGGFGGGPMYTTSFGRGGTFQTFGGPGMRARARQQAQPQTPPPSWVQLLPLLLLFAFASLSYLPSLFGFGPVPDPEFRYAPMAPFTEQRVTSGLGVPYYVDKQVWERHPIYESISENMRDQPSAGRQSPKLRQFENGVDQYYVRTLQTQCEQGKQRKRDRIDAHRGFFGIGADYEAIRQIQAEPIESCQRLSTLGQPQHRPSEGGQVFFL</sequence>
<dbReference type="InterPro" id="IPR018253">
    <property type="entry name" value="DnaJ_domain_CS"/>
</dbReference>
<proteinExistence type="predicted"/>
<dbReference type="PRINTS" id="PR00625">
    <property type="entry name" value="JDOMAIN"/>
</dbReference>
<evidence type="ECO:0000256" key="5">
    <source>
        <dbReference type="ARBA" id="ARBA00023136"/>
    </source>
</evidence>
<feature type="domain" description="J" evidence="7">
    <location>
        <begin position="123"/>
        <end position="187"/>
    </location>
</feature>
<dbReference type="PANTHER" id="PTHR43908:SF3">
    <property type="entry name" value="AT29763P-RELATED"/>
    <property type="match status" value="1"/>
</dbReference>
<feature type="region of interest" description="Disordered" evidence="6">
    <location>
        <begin position="185"/>
        <end position="217"/>
    </location>
</feature>
<gene>
    <name evidence="8" type="ORF">NliqN6_4612</name>
</gene>
<name>A0A8H3YFY1_9TREE</name>
<feature type="compositionally biased region" description="Gly residues" evidence="6">
    <location>
        <begin position="195"/>
        <end position="217"/>
    </location>
</feature>
<dbReference type="InterPro" id="IPR015399">
    <property type="entry name" value="DUF1977_DnaJ-like"/>
</dbReference>
<evidence type="ECO:0000259" key="7">
    <source>
        <dbReference type="PROSITE" id="PS50076"/>
    </source>
</evidence>
<dbReference type="SUPFAM" id="SSF46565">
    <property type="entry name" value="Chaperone J-domain"/>
    <property type="match status" value="1"/>
</dbReference>
<dbReference type="InterPro" id="IPR001623">
    <property type="entry name" value="DnaJ_domain"/>
</dbReference>
<organism evidence="8 9">
    <name type="scientific">Naganishia liquefaciens</name>
    <dbReference type="NCBI Taxonomy" id="104408"/>
    <lineage>
        <taxon>Eukaryota</taxon>
        <taxon>Fungi</taxon>
        <taxon>Dikarya</taxon>
        <taxon>Basidiomycota</taxon>
        <taxon>Agaricomycotina</taxon>
        <taxon>Tremellomycetes</taxon>
        <taxon>Filobasidiales</taxon>
        <taxon>Filobasidiaceae</taxon>
        <taxon>Naganishia</taxon>
    </lineage>
</organism>
<evidence type="ECO:0000256" key="2">
    <source>
        <dbReference type="ARBA" id="ARBA00022692"/>
    </source>
</evidence>
<keyword evidence="5" id="KW-0472">Membrane</keyword>
<reference evidence="8" key="1">
    <citation type="submission" date="2020-07" db="EMBL/GenBank/DDBJ databases">
        <title>Draft Genome Sequence of a Deep-Sea Yeast, Naganishia (Cryptococcus) liquefaciens strain N6.</title>
        <authorList>
            <person name="Han Y.W."/>
            <person name="Kajitani R."/>
            <person name="Morimoto H."/>
            <person name="Parhat M."/>
            <person name="Tsubouchi H."/>
            <person name="Bakenova O."/>
            <person name="Ogata M."/>
            <person name="Argunhan B."/>
            <person name="Aoki R."/>
            <person name="Kajiwara S."/>
            <person name="Itoh T."/>
            <person name="Iwasaki H."/>
        </authorList>
    </citation>
    <scope>NUCLEOTIDE SEQUENCE</scope>
    <source>
        <strain evidence="8">N6</strain>
    </source>
</reference>
<dbReference type="Proteomes" id="UP000620104">
    <property type="component" value="Unassembled WGS sequence"/>
</dbReference>
<keyword evidence="4" id="KW-1133">Transmembrane helix</keyword>
<dbReference type="SMART" id="SM00271">
    <property type="entry name" value="DnaJ"/>
    <property type="match status" value="1"/>
</dbReference>
<dbReference type="GO" id="GO:0005789">
    <property type="term" value="C:endoplasmic reticulum membrane"/>
    <property type="evidence" value="ECO:0007669"/>
    <property type="project" value="UniProtKB-SubCell"/>
</dbReference>
<dbReference type="InterPro" id="IPR036869">
    <property type="entry name" value="J_dom_sf"/>
</dbReference>
<dbReference type="OrthoDB" id="1507364at2759"/>
<evidence type="ECO:0000256" key="4">
    <source>
        <dbReference type="ARBA" id="ARBA00022989"/>
    </source>
</evidence>
<dbReference type="Pfam" id="PF00226">
    <property type="entry name" value="DnaJ"/>
    <property type="match status" value="1"/>
</dbReference>
<dbReference type="PROSITE" id="PS50076">
    <property type="entry name" value="DNAJ_2"/>
    <property type="match status" value="1"/>
</dbReference>
<dbReference type="FunFam" id="1.10.287.110:FF:000070">
    <property type="entry name" value="Endoplasmic reticulum protein, putative"/>
    <property type="match status" value="1"/>
</dbReference>
<dbReference type="CDD" id="cd06257">
    <property type="entry name" value="DnaJ"/>
    <property type="match status" value="1"/>
</dbReference>
<protein>
    <recommendedName>
        <fullName evidence="7">J domain-containing protein</fullName>
    </recommendedName>
</protein>
<keyword evidence="9" id="KW-1185">Reference proteome</keyword>
<dbReference type="Pfam" id="PF09320">
    <property type="entry name" value="DUF1977"/>
    <property type="match status" value="1"/>
</dbReference>
<keyword evidence="2" id="KW-0812">Transmembrane</keyword>
<dbReference type="PANTHER" id="PTHR43908">
    <property type="entry name" value="AT29763P-RELATED"/>
    <property type="match status" value="1"/>
</dbReference>
<evidence type="ECO:0000256" key="3">
    <source>
        <dbReference type="ARBA" id="ARBA00022824"/>
    </source>
</evidence>
<dbReference type="GO" id="GO:0030544">
    <property type="term" value="F:Hsp70 protein binding"/>
    <property type="evidence" value="ECO:0007669"/>
    <property type="project" value="TreeGrafter"/>
</dbReference>
<dbReference type="AlphaFoldDB" id="A0A8H3YFY1"/>
<evidence type="ECO:0000313" key="8">
    <source>
        <dbReference type="EMBL" id="GHJ88210.1"/>
    </source>
</evidence>
<comment type="caution">
    <text evidence="8">The sequence shown here is derived from an EMBL/GenBank/DDBJ whole genome shotgun (WGS) entry which is preliminary data.</text>
</comment>
<dbReference type="PROSITE" id="PS00636">
    <property type="entry name" value="DNAJ_1"/>
    <property type="match status" value="1"/>
</dbReference>
<dbReference type="Gene3D" id="1.10.287.110">
    <property type="entry name" value="DnaJ domain"/>
    <property type="match status" value="1"/>
</dbReference>
<dbReference type="EMBL" id="BLZA01000030">
    <property type="protein sequence ID" value="GHJ88210.1"/>
    <property type="molecule type" value="Genomic_DNA"/>
</dbReference>
<dbReference type="InterPro" id="IPR051100">
    <property type="entry name" value="DnaJ_subfamily_B/C"/>
</dbReference>
<accession>A0A8H3YFY1</accession>
<feature type="region of interest" description="Disordered" evidence="6">
    <location>
        <begin position="50"/>
        <end position="110"/>
    </location>
</feature>
<evidence type="ECO:0000313" key="9">
    <source>
        <dbReference type="Proteomes" id="UP000620104"/>
    </source>
</evidence>